<dbReference type="VEuPathDB" id="VectorBase:AEPI009125"/>
<sequence length="75" mass="8187">MASTELSSISFEMTVDSVIHTGRSLRCVVVSSVSLSPIVMSTRVSSTTNPLDRLNTLDLPQEIVQRLQLLVELGQ</sequence>
<protein>
    <submittedName>
        <fullName evidence="1">Uncharacterized protein</fullName>
    </submittedName>
</protein>
<accession>A0A182PQ95</accession>
<proteinExistence type="predicted"/>
<dbReference type="EnsemblMetazoa" id="AEPI009125-RA">
    <property type="protein sequence ID" value="AEPI009125-PA"/>
    <property type="gene ID" value="AEPI009125"/>
</dbReference>
<evidence type="ECO:0000313" key="2">
    <source>
        <dbReference type="Proteomes" id="UP000075885"/>
    </source>
</evidence>
<reference evidence="1" key="2">
    <citation type="submission" date="2020-05" db="UniProtKB">
        <authorList>
            <consortium name="EnsemblMetazoa"/>
        </authorList>
    </citation>
    <scope>IDENTIFICATION</scope>
    <source>
        <strain evidence="1">Epiroticus2</strain>
    </source>
</reference>
<reference evidence="2" key="1">
    <citation type="submission" date="2013-03" db="EMBL/GenBank/DDBJ databases">
        <title>The Genome Sequence of Anopheles epiroticus epiroticus2.</title>
        <authorList>
            <consortium name="The Broad Institute Genomics Platform"/>
            <person name="Neafsey D.E."/>
            <person name="Howell P."/>
            <person name="Walker B."/>
            <person name="Young S.K."/>
            <person name="Zeng Q."/>
            <person name="Gargeya S."/>
            <person name="Fitzgerald M."/>
            <person name="Haas B."/>
            <person name="Abouelleil A."/>
            <person name="Allen A.W."/>
            <person name="Alvarado L."/>
            <person name="Arachchi H.M."/>
            <person name="Berlin A.M."/>
            <person name="Chapman S.B."/>
            <person name="Gainer-Dewar J."/>
            <person name="Goldberg J."/>
            <person name="Griggs A."/>
            <person name="Gujja S."/>
            <person name="Hansen M."/>
            <person name="Howarth C."/>
            <person name="Imamovic A."/>
            <person name="Ireland A."/>
            <person name="Larimer J."/>
            <person name="McCowan C."/>
            <person name="Murphy C."/>
            <person name="Pearson M."/>
            <person name="Poon T.W."/>
            <person name="Priest M."/>
            <person name="Roberts A."/>
            <person name="Saif S."/>
            <person name="Shea T."/>
            <person name="Sisk P."/>
            <person name="Sykes S."/>
            <person name="Wortman J."/>
            <person name="Nusbaum C."/>
            <person name="Birren B."/>
        </authorList>
    </citation>
    <scope>NUCLEOTIDE SEQUENCE [LARGE SCALE GENOMIC DNA]</scope>
    <source>
        <strain evidence="2">Epiroticus2</strain>
    </source>
</reference>
<name>A0A182PQ95_9DIPT</name>
<dbReference type="AlphaFoldDB" id="A0A182PQ95"/>
<organism evidence="1 2">
    <name type="scientific">Anopheles epiroticus</name>
    <dbReference type="NCBI Taxonomy" id="199890"/>
    <lineage>
        <taxon>Eukaryota</taxon>
        <taxon>Metazoa</taxon>
        <taxon>Ecdysozoa</taxon>
        <taxon>Arthropoda</taxon>
        <taxon>Hexapoda</taxon>
        <taxon>Insecta</taxon>
        <taxon>Pterygota</taxon>
        <taxon>Neoptera</taxon>
        <taxon>Endopterygota</taxon>
        <taxon>Diptera</taxon>
        <taxon>Nematocera</taxon>
        <taxon>Culicoidea</taxon>
        <taxon>Culicidae</taxon>
        <taxon>Anophelinae</taxon>
        <taxon>Anopheles</taxon>
    </lineage>
</organism>
<evidence type="ECO:0000313" key="1">
    <source>
        <dbReference type="EnsemblMetazoa" id="AEPI009125-PA"/>
    </source>
</evidence>
<keyword evidence="2" id="KW-1185">Reference proteome</keyword>
<dbReference type="Proteomes" id="UP000075885">
    <property type="component" value="Unassembled WGS sequence"/>
</dbReference>